<dbReference type="EMBL" id="PSZG01000001">
    <property type="protein sequence ID" value="RKO75685.1"/>
    <property type="molecule type" value="Genomic_DNA"/>
</dbReference>
<feature type="transmembrane region" description="Helical" evidence="1">
    <location>
        <begin position="150"/>
        <end position="170"/>
    </location>
</feature>
<feature type="transmembrane region" description="Helical" evidence="1">
    <location>
        <begin position="250"/>
        <end position="273"/>
    </location>
</feature>
<proteinExistence type="predicted"/>
<name>A0A8B3F4B2_PECPM</name>
<dbReference type="Proteomes" id="UP000269665">
    <property type="component" value="Unassembled WGS sequence"/>
</dbReference>
<dbReference type="KEGG" id="ppar:A8F97_10335"/>
<feature type="transmembrane region" description="Helical" evidence="1">
    <location>
        <begin position="24"/>
        <end position="41"/>
    </location>
</feature>
<keyword evidence="1" id="KW-0472">Membrane</keyword>
<keyword evidence="1" id="KW-0812">Transmembrane</keyword>
<evidence type="ECO:0000313" key="3">
    <source>
        <dbReference type="Proteomes" id="UP000269665"/>
    </source>
</evidence>
<comment type="caution">
    <text evidence="2">The sequence shown here is derived from an EMBL/GenBank/DDBJ whole genome shotgun (WGS) entry which is preliminary data.</text>
</comment>
<feature type="transmembrane region" description="Helical" evidence="1">
    <location>
        <begin position="53"/>
        <end position="75"/>
    </location>
</feature>
<evidence type="ECO:0000256" key="1">
    <source>
        <dbReference type="SAM" id="Phobius"/>
    </source>
</evidence>
<sequence length="285" mass="32723">MGEMLPPRIKFDNKLTFNSQSHNIVRIFNLLFIGGTMFDVFSDSVDFYKNSLLFVTLVLCMVRVGGVSFFIKLLLKAVRLDYSDNKIKSYEDDFFNAQLFRLFNGVNVKTTKDAELVCEALKTGEIKRTDFRFSGFFGAVGVNRQDRMSVIAMSGLFVFCLACALSLMYFSPPMKFGYATYNYRDDVVLISHENIYDPIEKKYFNKKDCDGNGERKEILKLSCEYLTTNEGEMKKELEKAIDNERTSSTIYLTLVAFFGSFGGIMFVGYMNFIKINKVICNLKNR</sequence>
<protein>
    <submittedName>
        <fullName evidence="2">Uncharacterized protein</fullName>
    </submittedName>
</protein>
<reference evidence="2 3" key="1">
    <citation type="journal article" date="2018" name="BMC Genomics">
        <title>High genomic variability in the plant pathogenic bacterium Pectobacterium parmentieri deciphered from de novo assembled complete genomes.</title>
        <authorList>
            <person name="Zoledowska S."/>
            <person name="Motyka-Pomagruk A."/>
            <person name="Sledz W."/>
            <person name="Mengoni A."/>
            <person name="Lojkowska E."/>
        </authorList>
    </citation>
    <scope>NUCLEOTIDE SEQUENCE [LARGE SCALE GENOMIC DNA]</scope>
    <source>
        <strain evidence="2 3">IFB5626</strain>
    </source>
</reference>
<dbReference type="AlphaFoldDB" id="A0A8B3F4B2"/>
<evidence type="ECO:0000313" key="2">
    <source>
        <dbReference type="EMBL" id="RKO75685.1"/>
    </source>
</evidence>
<accession>A0A8B3F4B2</accession>
<gene>
    <name evidence="2" type="ORF">C5E00_02255</name>
</gene>
<organism evidence="2 3">
    <name type="scientific">Pectobacterium parmentieri</name>
    <dbReference type="NCBI Taxonomy" id="1905730"/>
    <lineage>
        <taxon>Bacteria</taxon>
        <taxon>Pseudomonadati</taxon>
        <taxon>Pseudomonadota</taxon>
        <taxon>Gammaproteobacteria</taxon>
        <taxon>Enterobacterales</taxon>
        <taxon>Pectobacteriaceae</taxon>
        <taxon>Pectobacterium</taxon>
    </lineage>
</organism>
<keyword evidence="1" id="KW-1133">Transmembrane helix</keyword>